<evidence type="ECO:0000313" key="2">
    <source>
        <dbReference type="EMBL" id="CAI6376960.1"/>
    </source>
</evidence>
<evidence type="ECO:0000313" key="3">
    <source>
        <dbReference type="Proteomes" id="UP001160148"/>
    </source>
</evidence>
<name>A0AAV0Y7U1_9HEMI</name>
<dbReference type="Proteomes" id="UP001160148">
    <property type="component" value="Unassembled WGS sequence"/>
</dbReference>
<proteinExistence type="predicted"/>
<evidence type="ECO:0000313" key="1">
    <source>
        <dbReference type="EMBL" id="CAI6371224.1"/>
    </source>
</evidence>
<organism evidence="2 3">
    <name type="scientific">Macrosiphum euphorbiae</name>
    <name type="common">potato aphid</name>
    <dbReference type="NCBI Taxonomy" id="13131"/>
    <lineage>
        <taxon>Eukaryota</taxon>
        <taxon>Metazoa</taxon>
        <taxon>Ecdysozoa</taxon>
        <taxon>Arthropoda</taxon>
        <taxon>Hexapoda</taxon>
        <taxon>Insecta</taxon>
        <taxon>Pterygota</taxon>
        <taxon>Neoptera</taxon>
        <taxon>Paraneoptera</taxon>
        <taxon>Hemiptera</taxon>
        <taxon>Sternorrhyncha</taxon>
        <taxon>Aphidomorpha</taxon>
        <taxon>Aphidoidea</taxon>
        <taxon>Aphididae</taxon>
        <taxon>Macrosiphini</taxon>
        <taxon>Macrosiphum</taxon>
    </lineage>
</organism>
<dbReference type="AlphaFoldDB" id="A0AAV0Y7U1"/>
<dbReference type="EMBL" id="CARXXK010001602">
    <property type="protein sequence ID" value="CAI6376960.1"/>
    <property type="molecule type" value="Genomic_DNA"/>
</dbReference>
<gene>
    <name evidence="1" type="ORF">MEUPH1_LOCUS25254</name>
    <name evidence="2" type="ORF">MEUPH1_LOCUS30283</name>
</gene>
<dbReference type="EMBL" id="CARXXK010000816">
    <property type="protein sequence ID" value="CAI6371224.1"/>
    <property type="molecule type" value="Genomic_DNA"/>
</dbReference>
<comment type="caution">
    <text evidence="2">The sequence shown here is derived from an EMBL/GenBank/DDBJ whole genome shotgun (WGS) entry which is preliminary data.</text>
</comment>
<sequence>MSSLAKKQKLMLNLLLLQEADEEHAIIKHVILCDAEKNKTHDMFLARKTEGFFSILIEKHLWRDEKKFREFFRVSCDQFHYILNIIEEDVKTSPSIKIPEPITAAEKLAITLRYL</sequence>
<accession>A0AAV0Y7U1</accession>
<protein>
    <submittedName>
        <fullName evidence="2">Uncharacterized protein</fullName>
    </submittedName>
</protein>
<keyword evidence="3" id="KW-1185">Reference proteome</keyword>
<reference evidence="2 3" key="1">
    <citation type="submission" date="2023-01" db="EMBL/GenBank/DDBJ databases">
        <authorList>
            <person name="Whitehead M."/>
        </authorList>
    </citation>
    <scope>NUCLEOTIDE SEQUENCE [LARGE SCALE GENOMIC DNA]</scope>
</reference>